<sequence length="89" mass="9692">MERLVRVSVSIPMGVASEIIARALNVEAGSIPSSRVRVRLKASGGVLGLDLESRDVTAMRACVNSFLRWIDAALRVYWLASAKHNGTRL</sequence>
<dbReference type="Proteomes" id="UP000244066">
    <property type="component" value="Unassembled WGS sequence"/>
</dbReference>
<accession>A0A2R7Y3I6</accession>
<proteinExistence type="inferred from homology"/>
<evidence type="ECO:0000313" key="2">
    <source>
        <dbReference type="EMBL" id="PUA32068.1"/>
    </source>
</evidence>
<dbReference type="NCBIfam" id="NF011470">
    <property type="entry name" value="PRK14887.1"/>
    <property type="match status" value="1"/>
</dbReference>
<comment type="similarity">
    <text evidence="1">Belongs to the CTAG/PCC1 family.</text>
</comment>
<evidence type="ECO:0000256" key="1">
    <source>
        <dbReference type="ARBA" id="ARBA00007073"/>
    </source>
</evidence>
<evidence type="ECO:0008006" key="4">
    <source>
        <dbReference type="Google" id="ProtNLM"/>
    </source>
</evidence>
<reference evidence="2 3" key="1">
    <citation type="submission" date="2017-04" db="EMBL/GenBank/DDBJ databases">
        <title>Draft Aigarchaeota genome from a New Zealand hot spring.</title>
        <authorList>
            <person name="Reysenbach A.-L."/>
            <person name="Donaho J.A."/>
            <person name="Gerhart J."/>
            <person name="Kelley J.F."/>
            <person name="Kouba K."/>
            <person name="Podar M."/>
            <person name="Stott M."/>
        </authorList>
    </citation>
    <scope>NUCLEOTIDE SEQUENCE [LARGE SCALE GENOMIC DNA]</scope>
    <source>
        <strain evidence="2">NZ13_MG1</strain>
    </source>
</reference>
<gene>
    <name evidence="2" type="ORF">B9J98_04230</name>
</gene>
<dbReference type="Pfam" id="PF09341">
    <property type="entry name" value="Pcc1"/>
    <property type="match status" value="1"/>
</dbReference>
<dbReference type="Gene3D" id="3.30.310.50">
    <property type="entry name" value="Alpha-D-phosphohexomutase, C-terminal domain"/>
    <property type="match status" value="1"/>
</dbReference>
<protein>
    <recommendedName>
        <fullName evidence="4">KEOPS complex Pcc1-like subunit</fullName>
    </recommendedName>
</protein>
<dbReference type="EMBL" id="NDWU01000009">
    <property type="protein sequence ID" value="PUA32068.1"/>
    <property type="molecule type" value="Genomic_DNA"/>
</dbReference>
<dbReference type="AlphaFoldDB" id="A0A2R7Y3I6"/>
<evidence type="ECO:0000313" key="3">
    <source>
        <dbReference type="Proteomes" id="UP000244066"/>
    </source>
</evidence>
<organism evidence="2 3">
    <name type="scientific">Candidatus Terraquivivens tikiterensis</name>
    <dbReference type="NCBI Taxonomy" id="1980982"/>
    <lineage>
        <taxon>Archaea</taxon>
        <taxon>Nitrososphaerota</taxon>
        <taxon>Candidatus Wolframiiraptoraceae</taxon>
        <taxon>Candidatus Terraquivivens</taxon>
    </lineage>
</organism>
<name>A0A2R7Y3I6_9ARCH</name>
<dbReference type="InterPro" id="IPR015419">
    <property type="entry name" value="CTAG/Pcc1"/>
</dbReference>
<comment type="caution">
    <text evidence="2">The sequence shown here is derived from an EMBL/GenBank/DDBJ whole genome shotgun (WGS) entry which is preliminary data.</text>
</comment>